<proteinExistence type="inferred from homology"/>
<evidence type="ECO:0000313" key="2">
    <source>
        <dbReference type="EMBL" id="TWH20407.1"/>
    </source>
</evidence>
<evidence type="ECO:0000256" key="1">
    <source>
        <dbReference type="ARBA" id="ARBA00007047"/>
    </source>
</evidence>
<sequence length="307" mass="33598">MSGSKVTTLRDAVAAYVRDGMTVALEGFGHLIPFAAGHEIIRQRRRGLTMCRMTPDILTDQLLIAGCVDRLVASFFASGSAGSLHEIRRRVEHHDPEPLETEEYSHYGMYCRYEAGAKRLPFQPLLSYVGSDLPALNPRIKAVESPYGEGKVYVVPPLNPDVTIVHAQRADARGNVQLWGITGAQAPAAYAATTVIVTVEEIVDTNVVRADPNRTLIPAHAVDAVVPVPGGAHPSYAQGCYDRDSAFYREWTPISRDREAAVAWIDEWIHGTAGHEEYLAKLGRQRWAGLQVTPAPSGSVSYGRRKA</sequence>
<comment type="similarity">
    <text evidence="1">Belongs to the 3-oxoacid CoA-transferase subunit B family.</text>
</comment>
<dbReference type="GO" id="GO:0008410">
    <property type="term" value="F:CoA-transferase activity"/>
    <property type="evidence" value="ECO:0007669"/>
    <property type="project" value="InterPro"/>
</dbReference>
<name>A0A660CEV4_9PSEU</name>
<reference evidence="2 3" key="1">
    <citation type="submission" date="2019-07" db="EMBL/GenBank/DDBJ databases">
        <title>R&amp;d 2014.</title>
        <authorList>
            <person name="Klenk H.-P."/>
        </authorList>
    </citation>
    <scope>NUCLEOTIDE SEQUENCE [LARGE SCALE GENOMIC DNA]</scope>
    <source>
        <strain evidence="2 3">DSM 43194</strain>
    </source>
</reference>
<dbReference type="EMBL" id="VLJV01000001">
    <property type="protein sequence ID" value="TWH20407.1"/>
    <property type="molecule type" value="Genomic_DNA"/>
</dbReference>
<dbReference type="InterPro" id="IPR037171">
    <property type="entry name" value="NagB/RpiA_transferase-like"/>
</dbReference>
<dbReference type="Gene3D" id="3.30.30.40">
    <property type="match status" value="1"/>
</dbReference>
<dbReference type="SMART" id="SM00882">
    <property type="entry name" value="CoA_trans"/>
    <property type="match status" value="1"/>
</dbReference>
<dbReference type="Gene3D" id="3.40.1080.10">
    <property type="entry name" value="Glutaconate Coenzyme A-transferase"/>
    <property type="match status" value="1"/>
</dbReference>
<dbReference type="RefSeq" id="WP_030533021.1">
    <property type="nucleotide sequence ID" value="NZ_JOIJ01000011.1"/>
</dbReference>
<protein>
    <submittedName>
        <fullName evidence="2">Glutaconate CoA-transferase subunit A</fullName>
    </submittedName>
</protein>
<dbReference type="SUPFAM" id="SSF100950">
    <property type="entry name" value="NagB/RpiA/CoA transferase-like"/>
    <property type="match status" value="1"/>
</dbReference>
<gene>
    <name evidence="2" type="ORF">JD82_02253</name>
</gene>
<dbReference type="PANTHER" id="PTHR43293:SF3">
    <property type="entry name" value="CHOLESTEROL RING-CLEAVING HYDROLASE IPDB SUBUNIT"/>
    <property type="match status" value="1"/>
</dbReference>
<dbReference type="OrthoDB" id="3742129at2"/>
<organism evidence="2 3">
    <name type="scientific">Prauserella rugosa</name>
    <dbReference type="NCBI Taxonomy" id="43354"/>
    <lineage>
        <taxon>Bacteria</taxon>
        <taxon>Bacillati</taxon>
        <taxon>Actinomycetota</taxon>
        <taxon>Actinomycetes</taxon>
        <taxon>Pseudonocardiales</taxon>
        <taxon>Pseudonocardiaceae</taxon>
        <taxon>Prauserella</taxon>
    </lineage>
</organism>
<dbReference type="AlphaFoldDB" id="A0A660CEV4"/>
<dbReference type="Proteomes" id="UP000317303">
    <property type="component" value="Unassembled WGS sequence"/>
</dbReference>
<comment type="caution">
    <text evidence="2">The sequence shown here is derived from an EMBL/GenBank/DDBJ whole genome shotgun (WGS) entry which is preliminary data.</text>
</comment>
<dbReference type="InterPro" id="IPR004165">
    <property type="entry name" value="CoA_trans_fam_I"/>
</dbReference>
<dbReference type="Pfam" id="PF01144">
    <property type="entry name" value="CoA_trans"/>
    <property type="match status" value="1"/>
</dbReference>
<accession>A0A660CEV4</accession>
<keyword evidence="3" id="KW-1185">Reference proteome</keyword>
<keyword evidence="2" id="KW-0808">Transferase</keyword>
<evidence type="ECO:0000313" key="3">
    <source>
        <dbReference type="Proteomes" id="UP000317303"/>
    </source>
</evidence>
<dbReference type="PANTHER" id="PTHR43293">
    <property type="entry name" value="ACETATE COA-TRANSFERASE YDIF"/>
    <property type="match status" value="1"/>
</dbReference>